<dbReference type="AlphaFoldDB" id="A0A9P5N9Y4"/>
<gene>
    <name evidence="2" type="ORF">CPB84DRAFT_1905732</name>
</gene>
<feature type="compositionally biased region" description="Basic and acidic residues" evidence="1">
    <location>
        <begin position="359"/>
        <end position="373"/>
    </location>
</feature>
<organism evidence="2 3">
    <name type="scientific">Gymnopilus junonius</name>
    <name type="common">Spectacular rustgill mushroom</name>
    <name type="synonym">Gymnopilus spectabilis subsp. junonius</name>
    <dbReference type="NCBI Taxonomy" id="109634"/>
    <lineage>
        <taxon>Eukaryota</taxon>
        <taxon>Fungi</taxon>
        <taxon>Dikarya</taxon>
        <taxon>Basidiomycota</taxon>
        <taxon>Agaricomycotina</taxon>
        <taxon>Agaricomycetes</taxon>
        <taxon>Agaricomycetidae</taxon>
        <taxon>Agaricales</taxon>
        <taxon>Agaricineae</taxon>
        <taxon>Hymenogastraceae</taxon>
        <taxon>Gymnopilus</taxon>
    </lineage>
</organism>
<name>A0A9P5N9Y4_GYMJU</name>
<feature type="region of interest" description="Disordered" evidence="1">
    <location>
        <begin position="339"/>
        <end position="391"/>
    </location>
</feature>
<evidence type="ECO:0000256" key="1">
    <source>
        <dbReference type="SAM" id="MobiDB-lite"/>
    </source>
</evidence>
<feature type="compositionally biased region" description="Basic and acidic residues" evidence="1">
    <location>
        <begin position="299"/>
        <end position="310"/>
    </location>
</feature>
<sequence>MSSAVITLYSPQDYNLQSLAETTKQSLALLKPWTHLKSSPNDALGQKIAQQATKYTAAIQAGVSASYSGFTVTEEVLFLANVLPVEDQQDLQQYLVGMMELAKEARDNANKAYEAFRNVRKEIFTLASQVELSAHGGNFGEGSQTANSTRKGLPKYHRNDLEVLVEFSEHISAFANWWDWVKIESDPSTSKDQPISFQIDSLRDPEVVKRWNHLRSQYTAYVQMIGEIEDTDPEFFNLSPSPVQTQSDSVHAHERKSGPVVVYDSPSSQELHGTRVGISTFDIFDPPKEKGQGLASNESHSKPGKDKENISSRFARYFRAKYPRISKIVKGFGPRIKKTVKRMTLNSPRGHGQETTSHITEKELTMEPESDHGHSRKEGKHPRSASSPVAR</sequence>
<accession>A0A9P5N9Y4</accession>
<dbReference type="EMBL" id="JADNYJ010000332">
    <property type="protein sequence ID" value="KAF8870899.1"/>
    <property type="molecule type" value="Genomic_DNA"/>
</dbReference>
<keyword evidence="3" id="KW-1185">Reference proteome</keyword>
<comment type="caution">
    <text evidence="2">The sequence shown here is derived from an EMBL/GenBank/DDBJ whole genome shotgun (WGS) entry which is preliminary data.</text>
</comment>
<evidence type="ECO:0000313" key="3">
    <source>
        <dbReference type="Proteomes" id="UP000724874"/>
    </source>
</evidence>
<reference evidence="2" key="1">
    <citation type="submission" date="2020-11" db="EMBL/GenBank/DDBJ databases">
        <authorList>
            <consortium name="DOE Joint Genome Institute"/>
            <person name="Ahrendt S."/>
            <person name="Riley R."/>
            <person name="Andreopoulos W."/>
            <person name="LaButti K."/>
            <person name="Pangilinan J."/>
            <person name="Ruiz-duenas F.J."/>
            <person name="Barrasa J.M."/>
            <person name="Sanchez-Garcia M."/>
            <person name="Camarero S."/>
            <person name="Miyauchi S."/>
            <person name="Serrano A."/>
            <person name="Linde D."/>
            <person name="Babiker R."/>
            <person name="Drula E."/>
            <person name="Ayuso-Fernandez I."/>
            <person name="Pacheco R."/>
            <person name="Padilla G."/>
            <person name="Ferreira P."/>
            <person name="Barriuso J."/>
            <person name="Kellner H."/>
            <person name="Castanera R."/>
            <person name="Alfaro M."/>
            <person name="Ramirez L."/>
            <person name="Pisabarro A.G."/>
            <person name="Kuo A."/>
            <person name="Tritt A."/>
            <person name="Lipzen A."/>
            <person name="He G."/>
            <person name="Yan M."/>
            <person name="Ng V."/>
            <person name="Cullen D."/>
            <person name="Martin F."/>
            <person name="Rosso M.-N."/>
            <person name="Henrissat B."/>
            <person name="Hibbett D."/>
            <person name="Martinez A.T."/>
            <person name="Grigoriev I.V."/>
        </authorList>
    </citation>
    <scope>NUCLEOTIDE SEQUENCE</scope>
    <source>
        <strain evidence="2">AH 44721</strain>
    </source>
</reference>
<dbReference type="Proteomes" id="UP000724874">
    <property type="component" value="Unassembled WGS sequence"/>
</dbReference>
<protein>
    <submittedName>
        <fullName evidence="2">Uncharacterized protein</fullName>
    </submittedName>
</protein>
<evidence type="ECO:0000313" key="2">
    <source>
        <dbReference type="EMBL" id="KAF8870899.1"/>
    </source>
</evidence>
<dbReference type="OrthoDB" id="3049815at2759"/>
<proteinExistence type="predicted"/>
<feature type="compositionally biased region" description="Basic residues" evidence="1">
    <location>
        <begin position="374"/>
        <end position="383"/>
    </location>
</feature>
<feature type="region of interest" description="Disordered" evidence="1">
    <location>
        <begin position="282"/>
        <end position="312"/>
    </location>
</feature>